<evidence type="ECO:0000313" key="3">
    <source>
        <dbReference type="Proteomes" id="UP001500274"/>
    </source>
</evidence>
<dbReference type="EMBL" id="BAAARI010000009">
    <property type="protein sequence ID" value="GAA2574972.1"/>
    <property type="molecule type" value="Genomic_DNA"/>
</dbReference>
<evidence type="ECO:0000256" key="1">
    <source>
        <dbReference type="SAM" id="SignalP"/>
    </source>
</evidence>
<keyword evidence="1" id="KW-0732">Signal</keyword>
<evidence type="ECO:0008006" key="4">
    <source>
        <dbReference type="Google" id="ProtNLM"/>
    </source>
</evidence>
<sequence>MRSRFLRRMTAAMAAVVAVPAALSGCFATPPPDSSYEEKIPAALESADLGLSDVWASRSTDGFAVVLNVGGTSSRDDVSPDDLREMLQIIRANNTLGGDKLDFSLRNADDSAFVDLDGPAQSLGAPARVSASDGPLGIVLDWDKVNSIIG</sequence>
<keyword evidence="3" id="KW-1185">Reference proteome</keyword>
<reference evidence="2 3" key="1">
    <citation type="journal article" date="2019" name="Int. J. Syst. Evol. Microbiol.">
        <title>The Global Catalogue of Microorganisms (GCM) 10K type strain sequencing project: providing services to taxonomists for standard genome sequencing and annotation.</title>
        <authorList>
            <consortium name="The Broad Institute Genomics Platform"/>
            <consortium name="The Broad Institute Genome Sequencing Center for Infectious Disease"/>
            <person name="Wu L."/>
            <person name="Ma J."/>
        </authorList>
    </citation>
    <scope>NUCLEOTIDE SEQUENCE [LARGE SCALE GENOMIC DNA]</scope>
    <source>
        <strain evidence="2 3">JCM 16365</strain>
    </source>
</reference>
<proteinExistence type="predicted"/>
<dbReference type="PROSITE" id="PS51257">
    <property type="entry name" value="PROKAR_LIPOPROTEIN"/>
    <property type="match status" value="1"/>
</dbReference>
<feature type="chain" id="PRO_5045587789" description="Lipoprotein" evidence="1">
    <location>
        <begin position="29"/>
        <end position="150"/>
    </location>
</feature>
<accession>A0ABN3PBA2</accession>
<dbReference type="RefSeq" id="WP_344227850.1">
    <property type="nucleotide sequence ID" value="NZ_BAAARI010000009.1"/>
</dbReference>
<evidence type="ECO:0000313" key="2">
    <source>
        <dbReference type="EMBL" id="GAA2574972.1"/>
    </source>
</evidence>
<name>A0ABN3PBA2_9MICO</name>
<feature type="signal peptide" evidence="1">
    <location>
        <begin position="1"/>
        <end position="28"/>
    </location>
</feature>
<protein>
    <recommendedName>
        <fullName evidence="4">Lipoprotein</fullName>
    </recommendedName>
</protein>
<organism evidence="2 3">
    <name type="scientific">Microbacterium binotii</name>
    <dbReference type="NCBI Taxonomy" id="462710"/>
    <lineage>
        <taxon>Bacteria</taxon>
        <taxon>Bacillati</taxon>
        <taxon>Actinomycetota</taxon>
        <taxon>Actinomycetes</taxon>
        <taxon>Micrococcales</taxon>
        <taxon>Microbacteriaceae</taxon>
        <taxon>Microbacterium</taxon>
    </lineage>
</organism>
<dbReference type="Proteomes" id="UP001500274">
    <property type="component" value="Unassembled WGS sequence"/>
</dbReference>
<gene>
    <name evidence="2" type="ORF">GCM10009862_12700</name>
</gene>
<comment type="caution">
    <text evidence="2">The sequence shown here is derived from an EMBL/GenBank/DDBJ whole genome shotgun (WGS) entry which is preliminary data.</text>
</comment>